<keyword evidence="1" id="KW-0472">Membrane</keyword>
<dbReference type="AlphaFoldDB" id="A0A1R4I3I3"/>
<comment type="caution">
    <text evidence="3">The sequence shown here is derived from an EMBL/GenBank/DDBJ whole genome shotgun (WGS) entry which is preliminary data.</text>
</comment>
<gene>
    <name evidence="3" type="ORF">CZ787_14595</name>
</gene>
<dbReference type="Proteomes" id="UP000196331">
    <property type="component" value="Unassembled WGS sequence"/>
</dbReference>
<feature type="transmembrane region" description="Helical" evidence="1">
    <location>
        <begin position="97"/>
        <end position="130"/>
    </location>
</feature>
<dbReference type="EMBL" id="FUKM01000057">
    <property type="protein sequence ID" value="SJN14328.1"/>
    <property type="molecule type" value="Genomic_DNA"/>
</dbReference>
<evidence type="ECO:0000259" key="2">
    <source>
        <dbReference type="Pfam" id="PF07331"/>
    </source>
</evidence>
<feature type="transmembrane region" description="Helical" evidence="1">
    <location>
        <begin position="136"/>
        <end position="156"/>
    </location>
</feature>
<evidence type="ECO:0000313" key="3">
    <source>
        <dbReference type="EMBL" id="SJN14328.1"/>
    </source>
</evidence>
<evidence type="ECO:0000313" key="4">
    <source>
        <dbReference type="Proteomes" id="UP000196331"/>
    </source>
</evidence>
<dbReference type="OrthoDB" id="6893601at2"/>
<sequence length="166" mass="18739">MSFSDYSAVNRIKDTLDFMTGIILLVVSLVLALYLVPNYIGEPPILQNPMMSPRWLPNIVSWLMLAFSVLLILQGLLVANKSENDERKFIKGSFRRFVIMVIALLVYVLFFETLGAILTGILATVLLFLAHPVRTWWVYGFAVAFPVGVTLLFVNVMNVPLPLMPY</sequence>
<evidence type="ECO:0000256" key="1">
    <source>
        <dbReference type="SAM" id="Phobius"/>
    </source>
</evidence>
<organism evidence="3 4">
    <name type="scientific">Halomonas citrativorans</name>
    <dbReference type="NCBI Taxonomy" id="2742612"/>
    <lineage>
        <taxon>Bacteria</taxon>
        <taxon>Pseudomonadati</taxon>
        <taxon>Pseudomonadota</taxon>
        <taxon>Gammaproteobacteria</taxon>
        <taxon>Oceanospirillales</taxon>
        <taxon>Halomonadaceae</taxon>
        <taxon>Halomonas</taxon>
    </lineage>
</organism>
<protein>
    <submittedName>
        <fullName evidence="3">Tricarboxylate transport protein TctB</fullName>
    </submittedName>
</protein>
<proteinExistence type="predicted"/>
<dbReference type="Pfam" id="PF07331">
    <property type="entry name" value="TctB"/>
    <property type="match status" value="1"/>
</dbReference>
<reference evidence="3 4" key="1">
    <citation type="submission" date="2017-02" db="EMBL/GenBank/DDBJ databases">
        <authorList>
            <person name="Dridi B."/>
        </authorList>
    </citation>
    <scope>NUCLEOTIDE SEQUENCE [LARGE SCALE GENOMIC DNA]</scope>
    <source>
        <strain evidence="3 4">JB380</strain>
    </source>
</reference>
<keyword evidence="1" id="KW-0812">Transmembrane</keyword>
<feature type="transmembrane region" description="Helical" evidence="1">
    <location>
        <begin position="55"/>
        <end position="77"/>
    </location>
</feature>
<dbReference type="InterPro" id="IPR009936">
    <property type="entry name" value="DUF1468"/>
</dbReference>
<feature type="transmembrane region" description="Helical" evidence="1">
    <location>
        <begin position="16"/>
        <end position="35"/>
    </location>
</feature>
<feature type="domain" description="DUF1468" evidence="2">
    <location>
        <begin position="20"/>
        <end position="162"/>
    </location>
</feature>
<accession>A0A1R4I3I3</accession>
<keyword evidence="1" id="KW-1133">Transmembrane helix</keyword>
<name>A0A1R4I3I3_9GAMM</name>
<dbReference type="RefSeq" id="WP_087110337.1">
    <property type="nucleotide sequence ID" value="NZ_FUKM01000057.1"/>
</dbReference>